<dbReference type="RefSeq" id="WP_184242909.1">
    <property type="nucleotide sequence ID" value="NZ_JACHLR010000003.1"/>
</dbReference>
<comment type="caution">
    <text evidence="2">The sequence shown here is derived from an EMBL/GenBank/DDBJ whole genome shotgun (WGS) entry which is preliminary data.</text>
</comment>
<gene>
    <name evidence="2" type="ORF">HNO88_000945</name>
</gene>
<reference evidence="2 3" key="1">
    <citation type="submission" date="2020-08" db="EMBL/GenBank/DDBJ databases">
        <title>Functional genomics of gut bacteria from endangered species of beetles.</title>
        <authorList>
            <person name="Carlos-Shanley C."/>
        </authorList>
    </citation>
    <scope>NUCLEOTIDE SEQUENCE [LARGE SCALE GENOMIC DNA]</scope>
    <source>
        <strain evidence="2 3">S00245</strain>
    </source>
</reference>
<organism evidence="2 3">
    <name type="scientific">Novosphingobium chloroacetimidivorans</name>
    <dbReference type="NCBI Taxonomy" id="1428314"/>
    <lineage>
        <taxon>Bacteria</taxon>
        <taxon>Pseudomonadati</taxon>
        <taxon>Pseudomonadota</taxon>
        <taxon>Alphaproteobacteria</taxon>
        <taxon>Sphingomonadales</taxon>
        <taxon>Sphingomonadaceae</taxon>
        <taxon>Novosphingobium</taxon>
    </lineage>
</organism>
<keyword evidence="1" id="KW-0812">Transmembrane</keyword>
<keyword evidence="1" id="KW-1133">Transmembrane helix</keyword>
<proteinExistence type="predicted"/>
<accession>A0A7W7K8H2</accession>
<keyword evidence="1" id="KW-0472">Membrane</keyword>
<evidence type="ECO:0000313" key="2">
    <source>
        <dbReference type="EMBL" id="MBB4857634.1"/>
    </source>
</evidence>
<feature type="transmembrane region" description="Helical" evidence="1">
    <location>
        <begin position="6"/>
        <end position="23"/>
    </location>
</feature>
<dbReference type="EMBL" id="JACHLR010000003">
    <property type="protein sequence ID" value="MBB4857634.1"/>
    <property type="molecule type" value="Genomic_DNA"/>
</dbReference>
<dbReference type="AlphaFoldDB" id="A0A7W7K8H2"/>
<name>A0A7W7K8H2_9SPHN</name>
<evidence type="ECO:0000313" key="3">
    <source>
        <dbReference type="Proteomes" id="UP000555448"/>
    </source>
</evidence>
<dbReference type="Proteomes" id="UP000555448">
    <property type="component" value="Unassembled WGS sequence"/>
</dbReference>
<sequence length="71" mass="8372">MLKLIFLLAIVMATGTVLVLLVMSRRNRHRRRLSRARREGDYAERQSQWRKYLSIDQSGPERRNTDQGDGK</sequence>
<keyword evidence="3" id="KW-1185">Reference proteome</keyword>
<evidence type="ECO:0000256" key="1">
    <source>
        <dbReference type="SAM" id="Phobius"/>
    </source>
</evidence>
<protein>
    <submittedName>
        <fullName evidence="2">Uncharacterized protein</fullName>
    </submittedName>
</protein>